<dbReference type="GO" id="GO:0005886">
    <property type="term" value="C:plasma membrane"/>
    <property type="evidence" value="ECO:0007669"/>
    <property type="project" value="UniProtKB-SubCell"/>
</dbReference>
<keyword evidence="10" id="KW-1185">Reference proteome</keyword>
<gene>
    <name evidence="9" type="ORF">LNTAR_02512</name>
</gene>
<dbReference type="PANTHER" id="PTHR30151">
    <property type="entry name" value="ALKANE SULFONATE ABC TRANSPORTER-RELATED, MEMBRANE SUBUNIT"/>
    <property type="match status" value="1"/>
</dbReference>
<accession>A6DPB2</accession>
<keyword evidence="5 7" id="KW-1133">Transmembrane helix</keyword>
<dbReference type="RefSeq" id="WP_007279695.1">
    <property type="nucleotide sequence ID" value="NZ_ABCK01000015.1"/>
</dbReference>
<evidence type="ECO:0000256" key="2">
    <source>
        <dbReference type="ARBA" id="ARBA00022448"/>
    </source>
</evidence>
<dbReference type="OrthoDB" id="8138334at2"/>
<feature type="transmembrane region" description="Helical" evidence="7">
    <location>
        <begin position="36"/>
        <end position="57"/>
    </location>
</feature>
<dbReference type="Gene3D" id="1.10.3720.10">
    <property type="entry name" value="MetI-like"/>
    <property type="match status" value="1"/>
</dbReference>
<evidence type="ECO:0000256" key="6">
    <source>
        <dbReference type="ARBA" id="ARBA00023136"/>
    </source>
</evidence>
<dbReference type="PANTHER" id="PTHR30151:SF7">
    <property type="entry name" value="NITRATE IMPORT PERMEASE PROTEIN NRTB"/>
    <property type="match status" value="1"/>
</dbReference>
<dbReference type="Pfam" id="PF00528">
    <property type="entry name" value="BPD_transp_1"/>
    <property type="match status" value="1"/>
</dbReference>
<dbReference type="PROSITE" id="PS50928">
    <property type="entry name" value="ABC_TM1"/>
    <property type="match status" value="1"/>
</dbReference>
<feature type="transmembrane region" description="Helical" evidence="7">
    <location>
        <begin position="469"/>
        <end position="486"/>
    </location>
</feature>
<evidence type="ECO:0000256" key="7">
    <source>
        <dbReference type="RuleBase" id="RU363032"/>
    </source>
</evidence>
<name>A6DPB2_9BACT</name>
<evidence type="ECO:0000256" key="1">
    <source>
        <dbReference type="ARBA" id="ARBA00004651"/>
    </source>
</evidence>
<evidence type="ECO:0000256" key="4">
    <source>
        <dbReference type="ARBA" id="ARBA00022692"/>
    </source>
</evidence>
<keyword evidence="3" id="KW-1003">Cell membrane</keyword>
<protein>
    <submittedName>
        <fullName evidence="9">2-isopropylmalate synthase-like protein</fullName>
    </submittedName>
</protein>
<evidence type="ECO:0000313" key="9">
    <source>
        <dbReference type="EMBL" id="EDM26644.1"/>
    </source>
</evidence>
<sequence length="505" mass="56105">MKQKLINFFELTGLTWFIPIVRLCTGDDPKEQIGDLSRQIALPLAAMVSFFMIWSYCSTKIKTSVGQLPGPSYVLSQAKAMWATHKSEKFNKEEFQTNEDLRITLAALVEQRQKASSLETKKALTSKINSVKATIAKHVAKLESEITVNQAIVDKAEADKKAQVANLTTQLNSLKKFVFDENNKPVIGLDGKPKFSDESVSKLANINNRRVAVYEGNLVRIFKSSQNTANSLIKKIEKIDKYYQQDLAYQTAPNKAELEKKIISNKKKLDAFEKQIFKGKEYNSNGSIVDYIKLSITTVLFGFFLAAVIAIPMGILCGLSPSIMTALNPLIQTFRPVSPLAWVLITIQIIDGIFVGDKALTGEILKNTFLHAGITVALCSMWATLSNTALGVSSVDPDHMNVAKVLKLNWFDRIFKIVIPSAIPYIFTGLRITLGVGWMVLIVAEMMATSRGLGWFIDQEYQNNKVESLANIIVCIFIIGLIGAVLDRIMSIFQKLVSFNDDVAA</sequence>
<dbReference type="CDD" id="cd06261">
    <property type="entry name" value="TM_PBP2"/>
    <property type="match status" value="1"/>
</dbReference>
<reference evidence="9 10" key="1">
    <citation type="journal article" date="2010" name="J. Bacteriol.">
        <title>Genome sequence of Lentisphaera araneosa HTCC2155T, the type species of the order Lentisphaerales in the phylum Lentisphaerae.</title>
        <authorList>
            <person name="Thrash J.C."/>
            <person name="Cho J.C."/>
            <person name="Vergin K.L."/>
            <person name="Morris R.M."/>
            <person name="Giovannoni S.J."/>
        </authorList>
    </citation>
    <scope>NUCLEOTIDE SEQUENCE [LARGE SCALE GENOMIC DNA]</scope>
    <source>
        <strain evidence="9 10">HTCC2155</strain>
    </source>
</reference>
<feature type="transmembrane region" description="Helical" evidence="7">
    <location>
        <begin position="299"/>
        <end position="327"/>
    </location>
</feature>
<dbReference type="AlphaFoldDB" id="A6DPB2"/>
<keyword evidence="2 7" id="KW-0813">Transport</keyword>
<feature type="transmembrane region" description="Helical" evidence="7">
    <location>
        <begin position="368"/>
        <end position="390"/>
    </location>
</feature>
<comment type="caution">
    <text evidence="9">The sequence shown here is derived from an EMBL/GenBank/DDBJ whole genome shotgun (WGS) entry which is preliminary data.</text>
</comment>
<dbReference type="SUPFAM" id="SSF161098">
    <property type="entry name" value="MetI-like"/>
    <property type="match status" value="1"/>
</dbReference>
<comment type="subcellular location">
    <subcellularLocation>
        <location evidence="1 7">Cell membrane</location>
        <topology evidence="1 7">Multi-pass membrane protein</topology>
    </subcellularLocation>
</comment>
<dbReference type="InterPro" id="IPR000515">
    <property type="entry name" value="MetI-like"/>
</dbReference>
<keyword evidence="4 7" id="KW-0812">Transmembrane</keyword>
<evidence type="ECO:0000256" key="3">
    <source>
        <dbReference type="ARBA" id="ARBA00022475"/>
    </source>
</evidence>
<dbReference type="eggNOG" id="COG0600">
    <property type="taxonomic scope" value="Bacteria"/>
</dbReference>
<feature type="transmembrane region" description="Helical" evidence="7">
    <location>
        <begin position="339"/>
        <end position="356"/>
    </location>
</feature>
<organism evidence="9 10">
    <name type="scientific">Lentisphaera araneosa HTCC2155</name>
    <dbReference type="NCBI Taxonomy" id="313628"/>
    <lineage>
        <taxon>Bacteria</taxon>
        <taxon>Pseudomonadati</taxon>
        <taxon>Lentisphaerota</taxon>
        <taxon>Lentisphaeria</taxon>
        <taxon>Lentisphaerales</taxon>
        <taxon>Lentisphaeraceae</taxon>
        <taxon>Lentisphaera</taxon>
    </lineage>
</organism>
<evidence type="ECO:0000259" key="8">
    <source>
        <dbReference type="PROSITE" id="PS50928"/>
    </source>
</evidence>
<proteinExistence type="inferred from homology"/>
<feature type="domain" description="ABC transmembrane type-1" evidence="8">
    <location>
        <begin position="292"/>
        <end position="490"/>
    </location>
</feature>
<evidence type="ECO:0000256" key="5">
    <source>
        <dbReference type="ARBA" id="ARBA00022989"/>
    </source>
</evidence>
<dbReference type="InterPro" id="IPR035906">
    <property type="entry name" value="MetI-like_sf"/>
</dbReference>
<dbReference type="GO" id="GO:0055085">
    <property type="term" value="P:transmembrane transport"/>
    <property type="evidence" value="ECO:0007669"/>
    <property type="project" value="InterPro"/>
</dbReference>
<keyword evidence="6 7" id="KW-0472">Membrane</keyword>
<dbReference type="STRING" id="313628.LNTAR_02512"/>
<dbReference type="Proteomes" id="UP000004947">
    <property type="component" value="Unassembled WGS sequence"/>
</dbReference>
<comment type="similarity">
    <text evidence="7">Belongs to the binding-protein-dependent transport system permease family.</text>
</comment>
<dbReference type="EMBL" id="ABCK01000015">
    <property type="protein sequence ID" value="EDM26644.1"/>
    <property type="molecule type" value="Genomic_DNA"/>
</dbReference>
<evidence type="ECO:0000313" key="10">
    <source>
        <dbReference type="Proteomes" id="UP000004947"/>
    </source>
</evidence>